<dbReference type="PROSITE" id="PS00108">
    <property type="entry name" value="PROTEIN_KINASE_ST"/>
    <property type="match status" value="1"/>
</dbReference>
<organism evidence="11 12">
    <name type="scientific">Sugiyamaella lignohabitans</name>
    <dbReference type="NCBI Taxonomy" id="796027"/>
    <lineage>
        <taxon>Eukaryota</taxon>
        <taxon>Fungi</taxon>
        <taxon>Dikarya</taxon>
        <taxon>Ascomycota</taxon>
        <taxon>Saccharomycotina</taxon>
        <taxon>Dipodascomycetes</taxon>
        <taxon>Dipodascales</taxon>
        <taxon>Trichomonascaceae</taxon>
        <taxon>Sugiyamaella</taxon>
    </lineage>
</organism>
<sequence length="583" mass="65137">MVRPDEFEPLEVIGRGSFGQIRKVRRITNGEILARKEISYKSMNQKEKAQLIAEFRILKSLVHPNIVQYLHHEHLVDEHIVHLYMEYCGGGDLAGLISQCRSSNTLVPENVIWGVFTQLIMALYRCHYNEDPPPVPEDLFGNDSDTPPPPNPSTVILHRDIKPDNVFLDENYSVKLGDFGLAKMLDQENRFARTYVGTPYYMSPEVLLDEPSTPSSDVWSLGCVIYELCALHPPFQAKTHMALSQKIREGAFDDIPSCYSSTLSRTITACLNTNPLQRPTTATLLRLDIIKLCRKEREILTRERELKAIEQILIEREHQMEQQLEQQRFQMEQEIEQEMYNRLEQRLAGVLEAEVEKRVEIALKSVMANNNNPNQVAVSPIDTSMLVAPSSPIPGMSTGRNVRGPRSIRDAIISPLRDMSNSQYRTTAIDSPLSYYPKNASNSNINSSNSSNSSSNNTVNVNIEGLGLSDGSGTSSTNSGSSVSSTSSTGTSSDPTANWITSKKDPQRVAPHYQAMHSSPGIGAAAAKARLLNTKGSTPGMLGRVAVQLQREAQDTTQIWDENIHGDNMPSPFLRRWERRTVS</sequence>
<dbReference type="Gene3D" id="1.10.510.10">
    <property type="entry name" value="Transferase(Phosphotransferase) domain 1"/>
    <property type="match status" value="1"/>
</dbReference>
<dbReference type="OrthoDB" id="10250725at2759"/>
<keyword evidence="11" id="KW-0723">Serine/threonine-protein kinase</keyword>
<feature type="binding site" evidence="7">
    <location>
        <position position="36"/>
    </location>
    <ligand>
        <name>ATP</name>
        <dbReference type="ChEBI" id="CHEBI:30616"/>
    </ligand>
</feature>
<accession>A0A161HIP2</accession>
<dbReference type="GO" id="GO:0005737">
    <property type="term" value="C:cytoplasm"/>
    <property type="evidence" value="ECO:0007669"/>
    <property type="project" value="TreeGrafter"/>
</dbReference>
<evidence type="ECO:0000256" key="6">
    <source>
        <dbReference type="ARBA" id="ARBA00022840"/>
    </source>
</evidence>
<dbReference type="GO" id="GO:0007059">
    <property type="term" value="P:chromosome segregation"/>
    <property type="evidence" value="ECO:0007669"/>
    <property type="project" value="TreeGrafter"/>
</dbReference>
<evidence type="ECO:0000256" key="5">
    <source>
        <dbReference type="ARBA" id="ARBA00022777"/>
    </source>
</evidence>
<dbReference type="CDD" id="cd08217">
    <property type="entry name" value="STKc_Nek2"/>
    <property type="match status" value="1"/>
</dbReference>
<dbReference type="InterPro" id="IPR017441">
    <property type="entry name" value="Protein_kinase_ATP_BS"/>
</dbReference>
<dbReference type="PROSITE" id="PS00107">
    <property type="entry name" value="PROTEIN_KINASE_ATP"/>
    <property type="match status" value="1"/>
</dbReference>
<evidence type="ECO:0000256" key="2">
    <source>
        <dbReference type="ARBA" id="ARBA00012513"/>
    </source>
</evidence>
<feature type="domain" description="Protein kinase" evidence="10">
    <location>
        <begin position="7"/>
        <end position="290"/>
    </location>
</feature>
<dbReference type="SUPFAM" id="SSF56112">
    <property type="entry name" value="Protein kinase-like (PK-like)"/>
    <property type="match status" value="1"/>
</dbReference>
<dbReference type="GO" id="GO:0005634">
    <property type="term" value="C:nucleus"/>
    <property type="evidence" value="ECO:0007669"/>
    <property type="project" value="TreeGrafter"/>
</dbReference>
<feature type="compositionally biased region" description="Low complexity" evidence="9">
    <location>
        <begin position="444"/>
        <end position="493"/>
    </location>
</feature>
<evidence type="ECO:0000256" key="4">
    <source>
        <dbReference type="ARBA" id="ARBA00022741"/>
    </source>
</evidence>
<keyword evidence="12" id="KW-1185">Reference proteome</keyword>
<feature type="region of interest" description="Disordered" evidence="9">
    <location>
        <begin position="444"/>
        <end position="508"/>
    </location>
</feature>
<evidence type="ECO:0000256" key="8">
    <source>
        <dbReference type="SAM" id="Coils"/>
    </source>
</evidence>
<dbReference type="InterPro" id="IPR000719">
    <property type="entry name" value="Prot_kinase_dom"/>
</dbReference>
<dbReference type="AlphaFoldDB" id="A0A161HIP2"/>
<dbReference type="InterPro" id="IPR008271">
    <property type="entry name" value="Ser/Thr_kinase_AS"/>
</dbReference>
<evidence type="ECO:0000313" key="12">
    <source>
        <dbReference type="Proteomes" id="UP000189580"/>
    </source>
</evidence>
<proteinExistence type="inferred from homology"/>
<dbReference type="KEGG" id="slb:AWJ20_3864"/>
<dbReference type="GeneID" id="30035932"/>
<dbReference type="EMBL" id="CP014500">
    <property type="protein sequence ID" value="ANB11068.1"/>
    <property type="molecule type" value="Genomic_DNA"/>
</dbReference>
<evidence type="ECO:0000256" key="1">
    <source>
        <dbReference type="ARBA" id="ARBA00010886"/>
    </source>
</evidence>
<gene>
    <name evidence="11" type="primary">KIN3</name>
    <name evidence="11" type="ORF">AWJ20_3864</name>
</gene>
<dbReference type="PANTHER" id="PTHR43671">
    <property type="entry name" value="SERINE/THREONINE-PROTEIN KINASE NEK"/>
    <property type="match status" value="1"/>
</dbReference>
<dbReference type="InterPro" id="IPR011009">
    <property type="entry name" value="Kinase-like_dom_sf"/>
</dbReference>
<dbReference type="PANTHER" id="PTHR43671:SF13">
    <property type="entry name" value="SERINE_THREONINE-PROTEIN KINASE NEK2"/>
    <property type="match status" value="1"/>
</dbReference>
<dbReference type="RefSeq" id="XP_018733545.1">
    <property type="nucleotide sequence ID" value="XM_018880900.1"/>
</dbReference>
<dbReference type="GO" id="GO:0005524">
    <property type="term" value="F:ATP binding"/>
    <property type="evidence" value="ECO:0007669"/>
    <property type="project" value="UniProtKB-UniRule"/>
</dbReference>
<keyword evidence="5 11" id="KW-0418">Kinase</keyword>
<protein>
    <recommendedName>
        <fullName evidence="2">non-specific serine/threonine protein kinase</fullName>
        <ecNumber evidence="2">2.7.11.1</ecNumber>
    </recommendedName>
</protein>
<comment type="similarity">
    <text evidence="1">Belongs to the protein kinase superfamily. NEK Ser/Thr protein kinase family. NIMA subfamily.</text>
</comment>
<dbReference type="EC" id="2.7.11.1" evidence="2"/>
<reference evidence="11 12" key="1">
    <citation type="submission" date="2016-02" db="EMBL/GenBank/DDBJ databases">
        <title>Complete genome sequence and transcriptome regulation of the pentose utilising yeast Sugiyamaella lignohabitans.</title>
        <authorList>
            <person name="Bellasio M."/>
            <person name="Peymann A."/>
            <person name="Valli M."/>
            <person name="Sipitzky M."/>
            <person name="Graf A."/>
            <person name="Sauer M."/>
            <person name="Marx H."/>
            <person name="Mattanovich D."/>
        </authorList>
    </citation>
    <scope>NUCLEOTIDE SEQUENCE [LARGE SCALE GENOMIC DNA]</scope>
    <source>
        <strain evidence="11 12">CBS 10342</strain>
    </source>
</reference>
<dbReference type="Gene3D" id="3.30.200.20">
    <property type="entry name" value="Phosphorylase Kinase, domain 1"/>
    <property type="match status" value="1"/>
</dbReference>
<dbReference type="Proteomes" id="UP000189580">
    <property type="component" value="Chromosome c"/>
</dbReference>
<evidence type="ECO:0000259" key="10">
    <source>
        <dbReference type="PROSITE" id="PS50011"/>
    </source>
</evidence>
<keyword evidence="3" id="KW-0808">Transferase</keyword>
<keyword evidence="4 7" id="KW-0547">Nucleotide-binding</keyword>
<evidence type="ECO:0000313" key="11">
    <source>
        <dbReference type="EMBL" id="ANB11068.1"/>
    </source>
</evidence>
<name>A0A161HIP2_9ASCO</name>
<evidence type="ECO:0000256" key="3">
    <source>
        <dbReference type="ARBA" id="ARBA00022679"/>
    </source>
</evidence>
<dbReference type="InterPro" id="IPR050660">
    <property type="entry name" value="NEK_Ser/Thr_kinase"/>
</dbReference>
<keyword evidence="8" id="KW-0175">Coiled coil</keyword>
<dbReference type="GO" id="GO:0044732">
    <property type="term" value="C:mitotic spindle pole body"/>
    <property type="evidence" value="ECO:0007669"/>
    <property type="project" value="TreeGrafter"/>
</dbReference>
<dbReference type="GO" id="GO:0004674">
    <property type="term" value="F:protein serine/threonine kinase activity"/>
    <property type="evidence" value="ECO:0007669"/>
    <property type="project" value="UniProtKB-KW"/>
</dbReference>
<dbReference type="PROSITE" id="PS50011">
    <property type="entry name" value="PROTEIN_KINASE_DOM"/>
    <property type="match status" value="1"/>
</dbReference>
<dbReference type="Pfam" id="PF00069">
    <property type="entry name" value="Pkinase"/>
    <property type="match status" value="1"/>
</dbReference>
<evidence type="ECO:0000256" key="7">
    <source>
        <dbReference type="PROSITE-ProRule" id="PRU10141"/>
    </source>
</evidence>
<keyword evidence="6 7" id="KW-0067">ATP-binding</keyword>
<dbReference type="SMART" id="SM00220">
    <property type="entry name" value="S_TKc"/>
    <property type="match status" value="1"/>
</dbReference>
<evidence type="ECO:0000256" key="9">
    <source>
        <dbReference type="SAM" id="MobiDB-lite"/>
    </source>
</evidence>
<feature type="coiled-coil region" evidence="8">
    <location>
        <begin position="314"/>
        <end position="341"/>
    </location>
</feature>